<feature type="transmembrane region" description="Helical" evidence="2">
    <location>
        <begin position="121"/>
        <end position="140"/>
    </location>
</feature>
<sequence>MGVILPSEPSAAMLNLSALVYLLGLTIISWCIAHTTQKYPIWRRESWNNMPWPRLCLLLLFLDSWLYLFSTGLLLHGAPPEHNVDRCSIGMLACILLYGSLRYMSFGVMGCQDGVRPSTDFVLHFYYRLPLCITDIVFWASADFRELNPGFGTCVVTNNLALTIHPNSSLIDIPDFDVRWTPYTIKHPEHLVACYRRQNYGVIVNCIALFWAMTGPGASQPAHNQSLRFPPSPMGHNPWLNNCNNCGASEMKSFNRKSIGYPTTFTHEYPHPPEDFLSQGMTVVSSVCIPAIEEPEPALRSPRHITQFGLHPWESRSSFPPVEPSGNPQRTAPSLRGELVQENAKDAEIYGSEFDRIKYVEKERRSSATPPPPCPQPEPRRTTPVVNSVVYVPGVQLALRSTTRLPLQYSTRAPYTTAHLAKNIGIIESEIMTVTIQTTPIITLQNVSTEGEEAWAIESDETPRRVVSAYSQRANSRYVSYHRQTFFISPNPTCSILYWEALWHRCVLLKALTGQLLTLPRDSSTVYVEYIAEQSASSEPRESQPQNGPGVPKRPGLEHVHTDCLHGEVQVSEREATRIVGVFVSVKSLENLMPWNNVALYCRRLHSCSDERGRVQPLPWRSNLFSASNLVYSPSLGDERNRGVPALTIIVPQIESPCPLLPNSSDTPGRLIRISHARWNASWNPPTYRSPGCVPRARAGERGIGGSIDLCFVCRAPRG</sequence>
<evidence type="ECO:0000313" key="4">
    <source>
        <dbReference type="Proteomes" id="UP000011668"/>
    </source>
</evidence>
<reference evidence="3 4" key="1">
    <citation type="journal article" date="2013" name="Nat. Commun.">
        <title>The evolution and pathogenic mechanisms of the rice sheath blight pathogen.</title>
        <authorList>
            <person name="Zheng A."/>
            <person name="Lin R."/>
            <person name="Xu L."/>
            <person name="Qin P."/>
            <person name="Tang C."/>
            <person name="Ai P."/>
            <person name="Zhang D."/>
            <person name="Liu Y."/>
            <person name="Sun Z."/>
            <person name="Feng H."/>
            <person name="Wang Y."/>
            <person name="Chen Y."/>
            <person name="Liang X."/>
            <person name="Fu R."/>
            <person name="Li Q."/>
            <person name="Zhang J."/>
            <person name="Yu X."/>
            <person name="Xie Z."/>
            <person name="Ding L."/>
            <person name="Guan P."/>
            <person name="Tang J."/>
            <person name="Liang Y."/>
            <person name="Wang S."/>
            <person name="Deng Q."/>
            <person name="Li S."/>
            <person name="Zhu J."/>
            <person name="Wang L."/>
            <person name="Liu H."/>
            <person name="Li P."/>
        </authorList>
    </citation>
    <scope>NUCLEOTIDE SEQUENCE [LARGE SCALE GENOMIC DNA]</scope>
    <source>
        <strain evidence="4">AG-1 IA</strain>
    </source>
</reference>
<keyword evidence="2" id="KW-1133">Transmembrane helix</keyword>
<dbReference type="Proteomes" id="UP000011668">
    <property type="component" value="Unassembled WGS sequence"/>
</dbReference>
<feature type="transmembrane region" description="Helical" evidence="2">
    <location>
        <begin position="12"/>
        <end position="34"/>
    </location>
</feature>
<evidence type="ECO:0000256" key="2">
    <source>
        <dbReference type="SAM" id="Phobius"/>
    </source>
</evidence>
<dbReference type="HOGENOM" id="CLU_384579_0_0_1"/>
<evidence type="ECO:0000256" key="1">
    <source>
        <dbReference type="SAM" id="MobiDB-lite"/>
    </source>
</evidence>
<proteinExistence type="predicted"/>
<keyword evidence="4" id="KW-1185">Reference proteome</keyword>
<organism evidence="3 4">
    <name type="scientific">Thanatephorus cucumeris (strain AG1-IA)</name>
    <name type="common">Rice sheath blight fungus</name>
    <name type="synonym">Rhizoctonia solani</name>
    <dbReference type="NCBI Taxonomy" id="983506"/>
    <lineage>
        <taxon>Eukaryota</taxon>
        <taxon>Fungi</taxon>
        <taxon>Dikarya</taxon>
        <taxon>Basidiomycota</taxon>
        <taxon>Agaricomycotina</taxon>
        <taxon>Agaricomycetes</taxon>
        <taxon>Cantharellales</taxon>
        <taxon>Ceratobasidiaceae</taxon>
        <taxon>Rhizoctonia</taxon>
        <taxon>Rhizoctonia solani AG-1</taxon>
    </lineage>
</organism>
<protein>
    <submittedName>
        <fullName evidence="3">Uncharacterized protein</fullName>
    </submittedName>
</protein>
<feature type="region of interest" description="Disordered" evidence="1">
    <location>
        <begin position="362"/>
        <end position="382"/>
    </location>
</feature>
<dbReference type="OrthoDB" id="3210850at2759"/>
<keyword evidence="2" id="KW-0472">Membrane</keyword>
<keyword evidence="2" id="KW-0812">Transmembrane</keyword>
<feature type="transmembrane region" description="Helical" evidence="2">
    <location>
        <begin position="89"/>
        <end position="109"/>
    </location>
</feature>
<accession>L8WT79</accession>
<dbReference type="AlphaFoldDB" id="L8WT79"/>
<feature type="region of interest" description="Disordered" evidence="1">
    <location>
        <begin position="536"/>
        <end position="557"/>
    </location>
</feature>
<feature type="region of interest" description="Disordered" evidence="1">
    <location>
        <begin position="315"/>
        <end position="338"/>
    </location>
</feature>
<comment type="caution">
    <text evidence="3">The sequence shown here is derived from an EMBL/GenBank/DDBJ whole genome shotgun (WGS) entry which is preliminary data.</text>
</comment>
<feature type="transmembrane region" description="Helical" evidence="2">
    <location>
        <begin position="55"/>
        <end position="77"/>
    </location>
</feature>
<name>L8WT79_THACA</name>
<feature type="compositionally biased region" description="Polar residues" evidence="1">
    <location>
        <begin position="536"/>
        <end position="547"/>
    </location>
</feature>
<evidence type="ECO:0000313" key="3">
    <source>
        <dbReference type="EMBL" id="ELU41306.1"/>
    </source>
</evidence>
<gene>
    <name evidence="3" type="ORF">AG1IA_04641</name>
</gene>
<dbReference type="EMBL" id="AFRT01001082">
    <property type="protein sequence ID" value="ELU41306.1"/>
    <property type="molecule type" value="Genomic_DNA"/>
</dbReference>